<comment type="caution">
    <text evidence="2">The sequence shown here is derived from an EMBL/GenBank/DDBJ whole genome shotgun (WGS) entry which is preliminary data.</text>
</comment>
<dbReference type="AlphaFoldDB" id="A0AAW0X123"/>
<accession>A0AAW0X123</accession>
<keyword evidence="3" id="KW-1185">Reference proteome</keyword>
<name>A0AAW0X123_CHEQU</name>
<organism evidence="2 3">
    <name type="scientific">Cherax quadricarinatus</name>
    <name type="common">Australian red claw crayfish</name>
    <dbReference type="NCBI Taxonomy" id="27406"/>
    <lineage>
        <taxon>Eukaryota</taxon>
        <taxon>Metazoa</taxon>
        <taxon>Ecdysozoa</taxon>
        <taxon>Arthropoda</taxon>
        <taxon>Crustacea</taxon>
        <taxon>Multicrustacea</taxon>
        <taxon>Malacostraca</taxon>
        <taxon>Eumalacostraca</taxon>
        <taxon>Eucarida</taxon>
        <taxon>Decapoda</taxon>
        <taxon>Pleocyemata</taxon>
        <taxon>Astacidea</taxon>
        <taxon>Parastacoidea</taxon>
        <taxon>Parastacidae</taxon>
        <taxon>Cherax</taxon>
    </lineage>
</organism>
<feature type="region of interest" description="Disordered" evidence="1">
    <location>
        <begin position="1"/>
        <end position="26"/>
    </location>
</feature>
<dbReference type="Proteomes" id="UP001445076">
    <property type="component" value="Unassembled WGS sequence"/>
</dbReference>
<reference evidence="2 3" key="1">
    <citation type="journal article" date="2024" name="BMC Genomics">
        <title>Genome assembly of redclaw crayfish (Cherax quadricarinatus) provides insights into its immune adaptation and hypoxia tolerance.</title>
        <authorList>
            <person name="Liu Z."/>
            <person name="Zheng J."/>
            <person name="Li H."/>
            <person name="Fang K."/>
            <person name="Wang S."/>
            <person name="He J."/>
            <person name="Zhou D."/>
            <person name="Weng S."/>
            <person name="Chi M."/>
            <person name="Gu Z."/>
            <person name="He J."/>
            <person name="Li F."/>
            <person name="Wang M."/>
        </authorList>
    </citation>
    <scope>NUCLEOTIDE SEQUENCE [LARGE SCALE GENOMIC DNA]</scope>
    <source>
        <strain evidence="2">ZL_2023a</strain>
    </source>
</reference>
<feature type="non-terminal residue" evidence="2">
    <location>
        <position position="1"/>
    </location>
</feature>
<evidence type="ECO:0000256" key="1">
    <source>
        <dbReference type="SAM" id="MobiDB-lite"/>
    </source>
</evidence>
<proteinExistence type="predicted"/>
<dbReference type="EMBL" id="JARKIK010000040">
    <property type="protein sequence ID" value="KAK8738225.1"/>
    <property type="molecule type" value="Genomic_DNA"/>
</dbReference>
<protein>
    <submittedName>
        <fullName evidence="2">Uncharacterized protein</fullName>
    </submittedName>
</protein>
<evidence type="ECO:0000313" key="3">
    <source>
        <dbReference type="Proteomes" id="UP001445076"/>
    </source>
</evidence>
<sequence>SIPSVSRNTSIPSVSRNTATPSVSRHTSTLLERMKSFTLIAVVVSLTTASVEHREKLITGVVRQGGDSLQKTWTNTPGVYGHTLGGTGTVYPTGYYPYITPYIPVSNEVTEAFTARRASPFTTAGSKIVFAEGVTQVCGITYL</sequence>
<evidence type="ECO:0000313" key="2">
    <source>
        <dbReference type="EMBL" id="KAK8738225.1"/>
    </source>
</evidence>
<gene>
    <name evidence="2" type="ORF">OTU49_004115</name>
</gene>